<evidence type="ECO:0000313" key="5">
    <source>
        <dbReference type="EMBL" id="TDP88993.1"/>
    </source>
</evidence>
<sequence>MLGMSTTTGHGHGHTHDGINWAERLGHLQAIDALDRDTHADVAQRLAAGLPEGATVVDIGSGAGGMSSAFGRALAAAGGGTVVLVDAVPALLDAATAHVRAEAPAVEVVSVLADAADPALPELVPAGDLVWASGVVHHLPDQQRGVNTLARMVRPGGRLALREGGLATQCLPWDVGIGTPGLQGRLLAARESWFERMRADMPDVVRLPGGWGRALAAAGLGDVTSLGFLVDHPAPASAPARESVVNWLTFMADMAGEWLSEEDRATVARLIDPHDSAFVGNSDDVFVLSASTVHHGTRPVPPA</sequence>
<dbReference type="EMBL" id="SNXZ01000016">
    <property type="protein sequence ID" value="TDP88993.1"/>
    <property type="molecule type" value="Genomic_DNA"/>
</dbReference>
<proteinExistence type="predicted"/>
<evidence type="ECO:0000259" key="4">
    <source>
        <dbReference type="Pfam" id="PF08241"/>
    </source>
</evidence>
<protein>
    <submittedName>
        <fullName evidence="5">Methyltransferase family protein</fullName>
    </submittedName>
</protein>
<evidence type="ECO:0000313" key="6">
    <source>
        <dbReference type="Proteomes" id="UP000295444"/>
    </source>
</evidence>
<keyword evidence="6" id="KW-1185">Reference proteome</keyword>
<dbReference type="AlphaFoldDB" id="A0A4R6RQE4"/>
<dbReference type="Pfam" id="PF08241">
    <property type="entry name" value="Methyltransf_11"/>
    <property type="match status" value="1"/>
</dbReference>
<dbReference type="Proteomes" id="UP000295444">
    <property type="component" value="Unassembled WGS sequence"/>
</dbReference>
<dbReference type="PANTHER" id="PTHR43464:SF19">
    <property type="entry name" value="UBIQUINONE BIOSYNTHESIS O-METHYLTRANSFERASE, MITOCHONDRIAL"/>
    <property type="match status" value="1"/>
</dbReference>
<name>A0A4R6RQE4_LABRH</name>
<evidence type="ECO:0000256" key="3">
    <source>
        <dbReference type="ARBA" id="ARBA00022691"/>
    </source>
</evidence>
<dbReference type="InterPro" id="IPR013216">
    <property type="entry name" value="Methyltransf_11"/>
</dbReference>
<accession>A0A4R6RQE4</accession>
<dbReference type="SUPFAM" id="SSF53335">
    <property type="entry name" value="S-adenosyl-L-methionine-dependent methyltransferases"/>
    <property type="match status" value="1"/>
</dbReference>
<dbReference type="CDD" id="cd02440">
    <property type="entry name" value="AdoMet_MTases"/>
    <property type="match status" value="1"/>
</dbReference>
<dbReference type="InterPro" id="IPR029063">
    <property type="entry name" value="SAM-dependent_MTases_sf"/>
</dbReference>
<dbReference type="PANTHER" id="PTHR43464">
    <property type="entry name" value="METHYLTRANSFERASE"/>
    <property type="match status" value="1"/>
</dbReference>
<evidence type="ECO:0000256" key="1">
    <source>
        <dbReference type="ARBA" id="ARBA00022603"/>
    </source>
</evidence>
<comment type="caution">
    <text evidence="5">The sequence shown here is derived from an EMBL/GenBank/DDBJ whole genome shotgun (WGS) entry which is preliminary data.</text>
</comment>
<keyword evidence="1 5" id="KW-0489">Methyltransferase</keyword>
<organism evidence="5 6">
    <name type="scientific">Labedaea rhizosphaerae</name>
    <dbReference type="NCBI Taxonomy" id="598644"/>
    <lineage>
        <taxon>Bacteria</taxon>
        <taxon>Bacillati</taxon>
        <taxon>Actinomycetota</taxon>
        <taxon>Actinomycetes</taxon>
        <taxon>Pseudonocardiales</taxon>
        <taxon>Pseudonocardiaceae</taxon>
        <taxon>Labedaea</taxon>
    </lineage>
</organism>
<gene>
    <name evidence="5" type="ORF">EV186_11640</name>
</gene>
<dbReference type="GO" id="GO:0008757">
    <property type="term" value="F:S-adenosylmethionine-dependent methyltransferase activity"/>
    <property type="evidence" value="ECO:0007669"/>
    <property type="project" value="InterPro"/>
</dbReference>
<reference evidence="5 6" key="1">
    <citation type="submission" date="2019-03" db="EMBL/GenBank/DDBJ databases">
        <title>Genomic Encyclopedia of Type Strains, Phase IV (KMG-IV): sequencing the most valuable type-strain genomes for metagenomic binning, comparative biology and taxonomic classification.</title>
        <authorList>
            <person name="Goeker M."/>
        </authorList>
    </citation>
    <scope>NUCLEOTIDE SEQUENCE [LARGE SCALE GENOMIC DNA]</scope>
    <source>
        <strain evidence="5 6">DSM 45361</strain>
    </source>
</reference>
<keyword evidence="2 5" id="KW-0808">Transferase</keyword>
<keyword evidence="3" id="KW-0949">S-adenosyl-L-methionine</keyword>
<dbReference type="Gene3D" id="3.40.50.150">
    <property type="entry name" value="Vaccinia Virus protein VP39"/>
    <property type="match status" value="1"/>
</dbReference>
<evidence type="ECO:0000256" key="2">
    <source>
        <dbReference type="ARBA" id="ARBA00022679"/>
    </source>
</evidence>
<feature type="domain" description="Methyltransferase type 11" evidence="4">
    <location>
        <begin position="57"/>
        <end position="160"/>
    </location>
</feature>
<dbReference type="GO" id="GO:0032259">
    <property type="term" value="P:methylation"/>
    <property type="evidence" value="ECO:0007669"/>
    <property type="project" value="UniProtKB-KW"/>
</dbReference>